<name>A0A8G2CNG0_ACIRU</name>
<dbReference type="SUPFAM" id="SSF53850">
    <property type="entry name" value="Periplasmic binding protein-like II"/>
    <property type="match status" value="1"/>
</dbReference>
<accession>A0A8G2CNG0</accession>
<sequence>MYRFLVRRPGVRISLLTLLNHEVLAAAREHRVDLWLGLAPASHGGVRVERLCQSDLVCIMPPDDQLTMVDRVTIPALAPFR</sequence>
<protein>
    <submittedName>
        <fullName evidence="2">LysR substrate binding domain-containing protein</fullName>
    </submittedName>
</protein>
<evidence type="ECO:0000259" key="1">
    <source>
        <dbReference type="Pfam" id="PF03466"/>
    </source>
</evidence>
<proteinExistence type="predicted"/>
<dbReference type="AlphaFoldDB" id="A0A8G2CNG0"/>
<reference evidence="2 3" key="1">
    <citation type="submission" date="2017-01" db="EMBL/GenBank/DDBJ databases">
        <authorList>
            <person name="Varghese N."/>
            <person name="Submissions S."/>
        </authorList>
    </citation>
    <scope>NUCLEOTIDE SEQUENCE [LARGE SCALE GENOMIC DNA]</scope>
    <source>
        <strain evidence="2 3">ATCC 35905</strain>
    </source>
</reference>
<gene>
    <name evidence="2" type="ORF">SAMN05421828_13215</name>
</gene>
<dbReference type="Gene3D" id="3.40.190.290">
    <property type="match status" value="1"/>
</dbReference>
<organism evidence="2 3">
    <name type="scientific">Acidiphilium rubrum</name>
    <dbReference type="NCBI Taxonomy" id="526"/>
    <lineage>
        <taxon>Bacteria</taxon>
        <taxon>Pseudomonadati</taxon>
        <taxon>Pseudomonadota</taxon>
        <taxon>Alphaproteobacteria</taxon>
        <taxon>Acetobacterales</taxon>
        <taxon>Acidocellaceae</taxon>
        <taxon>Acidiphilium</taxon>
    </lineage>
</organism>
<dbReference type="Pfam" id="PF03466">
    <property type="entry name" value="LysR_substrate"/>
    <property type="match status" value="1"/>
</dbReference>
<keyword evidence="3" id="KW-1185">Reference proteome</keyword>
<feature type="domain" description="LysR substrate-binding" evidence="1">
    <location>
        <begin position="3"/>
        <end position="78"/>
    </location>
</feature>
<evidence type="ECO:0000313" key="2">
    <source>
        <dbReference type="EMBL" id="SIR43319.1"/>
    </source>
</evidence>
<dbReference type="EMBL" id="FTNE01000032">
    <property type="protein sequence ID" value="SIR43319.1"/>
    <property type="molecule type" value="Genomic_DNA"/>
</dbReference>
<evidence type="ECO:0000313" key="3">
    <source>
        <dbReference type="Proteomes" id="UP000186308"/>
    </source>
</evidence>
<comment type="caution">
    <text evidence="2">The sequence shown here is derived from an EMBL/GenBank/DDBJ whole genome shotgun (WGS) entry which is preliminary data.</text>
</comment>
<dbReference type="Proteomes" id="UP000186308">
    <property type="component" value="Unassembled WGS sequence"/>
</dbReference>
<dbReference type="InterPro" id="IPR005119">
    <property type="entry name" value="LysR_subst-bd"/>
</dbReference>
<dbReference type="RefSeq" id="WP_029311967.1">
    <property type="nucleotide sequence ID" value="NZ_FTNE01000032.1"/>
</dbReference>